<protein>
    <submittedName>
        <fullName evidence="2">Uncharacterized protein</fullName>
    </submittedName>
</protein>
<proteinExistence type="predicted"/>
<dbReference type="Proteomes" id="UP000323242">
    <property type="component" value="Unassembled WGS sequence"/>
</dbReference>
<gene>
    <name evidence="2" type="ORF">FY004_38700</name>
</gene>
<name>A0A5D4HJX4_9ACTN</name>
<evidence type="ECO:0000313" key="2">
    <source>
        <dbReference type="EMBL" id="TYR40672.1"/>
    </source>
</evidence>
<comment type="caution">
    <text evidence="2">The sequence shown here is derived from an EMBL/GenBank/DDBJ whole genome shotgun (WGS) entry which is preliminary data.</text>
</comment>
<dbReference type="EMBL" id="VSZQ01000492">
    <property type="protein sequence ID" value="TYR40672.1"/>
    <property type="molecule type" value="Genomic_DNA"/>
</dbReference>
<reference evidence="2 3" key="1">
    <citation type="submission" date="2019-08" db="EMBL/GenBank/DDBJ databases">
        <title>Draft genome for granaticin producer strain Streptomyces parvus C05.</title>
        <authorList>
            <person name="Gonzalez-Pimentel J.L."/>
        </authorList>
    </citation>
    <scope>NUCLEOTIDE SEQUENCE [LARGE SCALE GENOMIC DNA]</scope>
    <source>
        <strain evidence="2 3">C05</strain>
    </source>
</reference>
<sequence>MNTRKTVITAIAVIVVFGWSAGMAAMGHAAALAPLAPVLGLTAQQVARALRPPAEPAPAPGRRAAPVPDTGDGAR</sequence>
<feature type="region of interest" description="Disordered" evidence="1">
    <location>
        <begin position="51"/>
        <end position="75"/>
    </location>
</feature>
<organism evidence="2 3">
    <name type="scientific">Streptomyces parvus</name>
    <dbReference type="NCBI Taxonomy" id="66428"/>
    <lineage>
        <taxon>Bacteria</taxon>
        <taxon>Bacillati</taxon>
        <taxon>Actinomycetota</taxon>
        <taxon>Actinomycetes</taxon>
        <taxon>Kitasatosporales</taxon>
        <taxon>Streptomycetaceae</taxon>
        <taxon>Streptomyces</taxon>
    </lineage>
</organism>
<dbReference type="AlphaFoldDB" id="A0A5D4HJX4"/>
<accession>A0A5D4HJX4</accession>
<evidence type="ECO:0000256" key="1">
    <source>
        <dbReference type="SAM" id="MobiDB-lite"/>
    </source>
</evidence>
<dbReference type="RefSeq" id="WP_148905369.1">
    <property type="nucleotide sequence ID" value="NZ_VSZQ01000492.1"/>
</dbReference>
<keyword evidence="3" id="KW-1185">Reference proteome</keyword>
<evidence type="ECO:0000313" key="3">
    <source>
        <dbReference type="Proteomes" id="UP000323242"/>
    </source>
</evidence>